<protein>
    <submittedName>
        <fullName evidence="1">YhbD family protein</fullName>
    </submittedName>
</protein>
<accession>A0ABR8SZJ6</accession>
<dbReference type="Pfam" id="PF13171">
    <property type="entry name" value="DUF4004"/>
    <property type="match status" value="1"/>
</dbReference>
<name>A0ABR8SZJ6_9BACL</name>
<comment type="caution">
    <text evidence="1">The sequence shown here is derived from an EMBL/GenBank/DDBJ whole genome shotgun (WGS) entry which is preliminary data.</text>
</comment>
<dbReference type="RefSeq" id="WP_191800448.1">
    <property type="nucleotide sequence ID" value="NZ_JACSQL010000005.1"/>
</dbReference>
<evidence type="ECO:0000313" key="1">
    <source>
        <dbReference type="EMBL" id="MBD7968920.1"/>
    </source>
</evidence>
<reference evidence="1 2" key="1">
    <citation type="submission" date="2020-08" db="EMBL/GenBank/DDBJ databases">
        <title>A Genomic Blueprint of the Chicken Gut Microbiome.</title>
        <authorList>
            <person name="Gilroy R."/>
            <person name="Ravi A."/>
            <person name="Getino M."/>
            <person name="Pursley I."/>
            <person name="Horton D.L."/>
            <person name="Alikhan N.-F."/>
            <person name="Baker D."/>
            <person name="Gharbi K."/>
            <person name="Hall N."/>
            <person name="Watson M."/>
            <person name="Adriaenssens E.M."/>
            <person name="Foster-Nyarko E."/>
            <person name="Jarju S."/>
            <person name="Secka A."/>
            <person name="Antonio M."/>
            <person name="Oren A."/>
            <person name="Chaudhuri R."/>
            <person name="La Ragione R.M."/>
            <person name="Hildebrand F."/>
            <person name="Pallen M.J."/>
        </authorList>
    </citation>
    <scope>NUCLEOTIDE SEQUENCE [LARGE SCALE GENOMIC DNA]</scope>
    <source>
        <strain evidence="1 2">Sa2BVA9</strain>
    </source>
</reference>
<dbReference type="Proteomes" id="UP000608071">
    <property type="component" value="Unassembled WGS sequence"/>
</dbReference>
<evidence type="ECO:0000313" key="2">
    <source>
        <dbReference type="Proteomes" id="UP000608071"/>
    </source>
</evidence>
<gene>
    <name evidence="1" type="ORF">H9647_12665</name>
</gene>
<dbReference type="EMBL" id="JACSQL010000005">
    <property type="protein sequence ID" value="MBD7968920.1"/>
    <property type="molecule type" value="Genomic_DNA"/>
</dbReference>
<proteinExistence type="predicted"/>
<keyword evidence="2" id="KW-1185">Reference proteome</keyword>
<sequence>MTEDLISKKELLELTGISYGQLYRWKRKNLIPEDWFIRKSSFTGQETFFPRESILTRIDRIKNMKDELSLDELADVFSPSVSNKVLTRVEMEQKHLVTPISIHLFMESGSEKEKQTFSFEEILCIYVLDQALASGHMNREEGILLVQTFQAYYSKFRDKGCDIILTRKMGIPIFTILTTGSEVYFDTGVKEVLRLSLGTYLEQLKVKLSESEGS</sequence>
<organism evidence="1 2">
    <name type="scientific">Paenibacillus gallinarum</name>
    <dbReference type="NCBI Taxonomy" id="2762232"/>
    <lineage>
        <taxon>Bacteria</taxon>
        <taxon>Bacillati</taxon>
        <taxon>Bacillota</taxon>
        <taxon>Bacilli</taxon>
        <taxon>Bacillales</taxon>
        <taxon>Paenibacillaceae</taxon>
        <taxon>Paenibacillus</taxon>
    </lineage>
</organism>
<dbReference type="InterPro" id="IPR025063">
    <property type="entry name" value="DUF4004"/>
</dbReference>